<gene>
    <name evidence="1" type="ORF">Q9313_24805</name>
</gene>
<keyword evidence="2" id="KW-1185">Reference proteome</keyword>
<name>A0AA50CRT0_9HYPH</name>
<organism evidence="1 2">
    <name type="scientific">Shinella sumterensis</name>
    <dbReference type="NCBI Taxonomy" id="1967501"/>
    <lineage>
        <taxon>Bacteria</taxon>
        <taxon>Pseudomonadati</taxon>
        <taxon>Pseudomonadota</taxon>
        <taxon>Alphaproteobacteria</taxon>
        <taxon>Hyphomicrobiales</taxon>
        <taxon>Rhizobiaceae</taxon>
        <taxon>Shinella</taxon>
    </lineage>
</organism>
<evidence type="ECO:0000313" key="1">
    <source>
        <dbReference type="EMBL" id="WLS00781.1"/>
    </source>
</evidence>
<reference evidence="1 2" key="1">
    <citation type="submission" date="2023-08" db="EMBL/GenBank/DDBJ databases">
        <title>Pathogen: clinical or host-associated sample.</title>
        <authorList>
            <person name="Hergert J."/>
            <person name="Casey R."/>
            <person name="Wagner J."/>
            <person name="Young E.L."/>
            <person name="Oakeson K.F."/>
        </authorList>
    </citation>
    <scope>NUCLEOTIDE SEQUENCE [LARGE SCALE GENOMIC DNA]</scope>
    <source>
        <strain evidence="1 2">1760953</strain>
        <plasmid evidence="1 2">unnamed2</plasmid>
    </source>
</reference>
<keyword evidence="1" id="KW-0614">Plasmid</keyword>
<protein>
    <submittedName>
        <fullName evidence="1">Uncharacterized protein</fullName>
    </submittedName>
</protein>
<geneLocation type="plasmid" evidence="1 2">
    <name>unnamed2</name>
</geneLocation>
<dbReference type="AlphaFoldDB" id="A0AA50CRT0"/>
<evidence type="ECO:0000313" key="2">
    <source>
        <dbReference type="Proteomes" id="UP001234585"/>
    </source>
</evidence>
<dbReference type="Proteomes" id="UP001234585">
    <property type="component" value="Plasmid unnamed2"/>
</dbReference>
<sequence>MPLIRKNGASAPKELGLFWPMQTTEGTTIDVFVYASALQSFDPAPNGPVGLLKQHRPLLERIASEKYDRDGVNGANILHITDNDLRAAKADDGTVNEAE</sequence>
<dbReference type="EMBL" id="CP132304">
    <property type="protein sequence ID" value="WLS00781.1"/>
    <property type="molecule type" value="Genomic_DNA"/>
</dbReference>
<accession>A0AA50CRT0</accession>
<proteinExistence type="predicted"/>
<dbReference type="RefSeq" id="WP_272809086.1">
    <property type="nucleotide sequence ID" value="NZ_CP132304.1"/>
</dbReference>